<protein>
    <recommendedName>
        <fullName evidence="2">DUF4352 domain-containing protein</fullName>
    </recommendedName>
</protein>
<reference evidence="1" key="1">
    <citation type="submission" date="2018-06" db="EMBL/GenBank/DDBJ databases">
        <authorList>
            <person name="Zhirakovskaya E."/>
        </authorList>
    </citation>
    <scope>NUCLEOTIDE SEQUENCE</scope>
</reference>
<evidence type="ECO:0008006" key="2">
    <source>
        <dbReference type="Google" id="ProtNLM"/>
    </source>
</evidence>
<dbReference type="AlphaFoldDB" id="A0A3B0UHW5"/>
<name>A0A3B0UHW5_9ZZZZ</name>
<proteinExistence type="predicted"/>
<evidence type="ECO:0000313" key="1">
    <source>
        <dbReference type="EMBL" id="VAW27953.1"/>
    </source>
</evidence>
<organism evidence="1">
    <name type="scientific">hydrothermal vent metagenome</name>
    <dbReference type="NCBI Taxonomy" id="652676"/>
    <lineage>
        <taxon>unclassified sequences</taxon>
        <taxon>metagenomes</taxon>
        <taxon>ecological metagenomes</taxon>
    </lineage>
</organism>
<sequence length="175" mass="19343">MKKITLSLLLILFFVGAQVEAQQFVTLKAGKTTQINGVSVSYVAAIKKTRKGEDYYRITVSITNNGSDYQQIFSEASKIFTKIGHNALAHFQFVNATGRGFSAVAGKLYARPLTIAVPYKTKKCPPPTDSKEDPYNHHIATYYIGMQFPRGATITHVYSIRVPEGASPVVRVLIQ</sequence>
<accession>A0A3B0UHW5</accession>
<gene>
    <name evidence="1" type="ORF">MNBD_BACTEROID07-125</name>
</gene>
<dbReference type="EMBL" id="UOET01000178">
    <property type="protein sequence ID" value="VAW27953.1"/>
    <property type="molecule type" value="Genomic_DNA"/>
</dbReference>